<dbReference type="EMBL" id="CP051128">
    <property type="protein sequence ID" value="QIZ09015.1"/>
    <property type="molecule type" value="Genomic_DNA"/>
</dbReference>
<gene>
    <name evidence="3" type="ORF">HFZ78_21845</name>
</gene>
<dbReference type="Pfam" id="PF14504">
    <property type="entry name" value="CAP_assoc_N"/>
    <property type="match status" value="1"/>
</dbReference>
<dbReference type="Proteomes" id="UP000501868">
    <property type="component" value="Chromosome"/>
</dbReference>
<feature type="domain" description="SCP" evidence="1">
    <location>
        <begin position="259"/>
        <end position="372"/>
    </location>
</feature>
<reference evidence="3 4" key="2">
    <citation type="submission" date="2020-04" db="EMBL/GenBank/DDBJ databases">
        <authorList>
            <person name="Fomenkov A."/>
            <person name="Anton B.P."/>
            <person name="Roberts R.J."/>
        </authorList>
    </citation>
    <scope>NUCLEOTIDE SEQUENCE [LARGE SCALE GENOMIC DNA]</scope>
    <source>
        <strain evidence="3 4">S2</strain>
    </source>
</reference>
<reference evidence="3 4" key="1">
    <citation type="submission" date="2020-04" db="EMBL/GenBank/DDBJ databases">
        <title>Genome-Wide Identification of 5-Methylcytosine Sites in Bacterial Genomes By High-Throughput Sequencing of MspJI Restriction Fragments.</title>
        <authorList>
            <person name="Wu V."/>
        </authorList>
    </citation>
    <scope>NUCLEOTIDE SEQUENCE [LARGE SCALE GENOMIC DNA]</scope>
    <source>
        <strain evidence="3 4">S2</strain>
    </source>
</reference>
<name>A0A6H1P6C1_PRIMG</name>
<dbReference type="InterPro" id="IPR029410">
    <property type="entry name" value="CAP_assoc"/>
</dbReference>
<dbReference type="InterPro" id="IPR035940">
    <property type="entry name" value="CAP_sf"/>
</dbReference>
<dbReference type="CDD" id="cd05379">
    <property type="entry name" value="CAP_bacterial"/>
    <property type="match status" value="1"/>
</dbReference>
<dbReference type="SUPFAM" id="SSF55797">
    <property type="entry name" value="PR-1-like"/>
    <property type="match status" value="1"/>
</dbReference>
<evidence type="ECO:0000313" key="3">
    <source>
        <dbReference type="EMBL" id="QIZ09015.1"/>
    </source>
</evidence>
<evidence type="ECO:0000259" key="2">
    <source>
        <dbReference type="Pfam" id="PF14504"/>
    </source>
</evidence>
<dbReference type="InterPro" id="IPR014044">
    <property type="entry name" value="CAP_dom"/>
</dbReference>
<evidence type="ECO:0000313" key="4">
    <source>
        <dbReference type="Proteomes" id="UP000501868"/>
    </source>
</evidence>
<proteinExistence type="predicted"/>
<organism evidence="3 4">
    <name type="scientific">Priestia megaterium</name>
    <name type="common">Bacillus megaterium</name>
    <dbReference type="NCBI Taxonomy" id="1404"/>
    <lineage>
        <taxon>Bacteria</taxon>
        <taxon>Bacillati</taxon>
        <taxon>Bacillota</taxon>
        <taxon>Bacilli</taxon>
        <taxon>Bacillales</taxon>
        <taxon>Bacillaceae</taxon>
        <taxon>Priestia</taxon>
    </lineage>
</organism>
<accession>A0A6H1P6C1</accession>
<dbReference type="PANTHER" id="PTHR31157">
    <property type="entry name" value="SCP DOMAIN-CONTAINING PROTEIN"/>
    <property type="match status" value="1"/>
</dbReference>
<feature type="domain" description="CAP-associated" evidence="2">
    <location>
        <begin position="105"/>
        <end position="241"/>
    </location>
</feature>
<dbReference type="Pfam" id="PF00188">
    <property type="entry name" value="CAP"/>
    <property type="match status" value="1"/>
</dbReference>
<protein>
    <submittedName>
        <fullName evidence="3">CAP domain-containing protein</fullName>
    </submittedName>
</protein>
<sequence length="378" mass="43241">MVRLLAIISFILLFYFSLPVIDKQMGKNNIDKTIDSVQSEMNIKDSSAVLETLNSFYEKVQQLVGQLGFQLGENPLTKQKPQPQKEKVELNIPTNQVFSVNNIELGNLKEDIDHNLGKANRSSLNEYGTNWYAYHENYHDFFMVMYDENNKAAGLYTNQDLIASTKGIQLGSSKIDVRAKLGEPITNIQKGLTVYQLQENSDYDVFLLEGTYVTIFYDKHENNTVTAIQLISKDFEQKKTGFYTKANSALKEGFEYQLFDLTNAARVNHQLSVLTWDEHVRGTARKHSTDMAVHQYFDHTNLKGQSPFDRMKEDDISFHMAGENLAYGQFSSIFAHEGLMNSLGHRENILRDGYEFLGVGVAFNDESQPYYTENFFAK</sequence>
<dbReference type="AlphaFoldDB" id="A0A6H1P6C1"/>
<dbReference type="Gene3D" id="3.40.33.10">
    <property type="entry name" value="CAP"/>
    <property type="match status" value="1"/>
</dbReference>
<evidence type="ECO:0000259" key="1">
    <source>
        <dbReference type="Pfam" id="PF00188"/>
    </source>
</evidence>
<dbReference type="PANTHER" id="PTHR31157:SF1">
    <property type="entry name" value="SCP DOMAIN-CONTAINING PROTEIN"/>
    <property type="match status" value="1"/>
</dbReference>